<dbReference type="OrthoDB" id="5792777at2"/>
<dbReference type="Pfam" id="PF01593">
    <property type="entry name" value="Amino_oxidase"/>
    <property type="match status" value="1"/>
</dbReference>
<dbReference type="GO" id="GO:0006783">
    <property type="term" value="P:heme biosynthetic process"/>
    <property type="evidence" value="ECO:0007669"/>
    <property type="project" value="UniProtKB-KW"/>
</dbReference>
<feature type="domain" description="Amine oxidase" evidence="7">
    <location>
        <begin position="9"/>
        <end position="427"/>
    </location>
</feature>
<dbReference type="RefSeq" id="WP_089085655.1">
    <property type="nucleotide sequence ID" value="NZ_AP018823.1"/>
</dbReference>
<evidence type="ECO:0000256" key="2">
    <source>
        <dbReference type="ARBA" id="ARBA00022630"/>
    </source>
</evidence>
<organism evidence="8 9">
    <name type="scientific">Aquitalea magnusonii</name>
    <dbReference type="NCBI Taxonomy" id="332411"/>
    <lineage>
        <taxon>Bacteria</taxon>
        <taxon>Pseudomonadati</taxon>
        <taxon>Pseudomonadota</taxon>
        <taxon>Betaproteobacteria</taxon>
        <taxon>Neisseriales</taxon>
        <taxon>Chromobacteriaceae</taxon>
        <taxon>Aquitalea</taxon>
    </lineage>
</organism>
<dbReference type="PANTHER" id="PTHR42923:SF3">
    <property type="entry name" value="PROTOPORPHYRINOGEN OXIDASE"/>
    <property type="match status" value="1"/>
</dbReference>
<dbReference type="KEGG" id="amah:DLM_3010"/>
<dbReference type="Gene3D" id="1.10.3110.10">
    <property type="entry name" value="protoporphyrinogen ix oxidase, domain 3"/>
    <property type="match status" value="1"/>
</dbReference>
<dbReference type="AlphaFoldDB" id="A0A3G9GFF0"/>
<proteinExistence type="predicted"/>
<evidence type="ECO:0000256" key="6">
    <source>
        <dbReference type="ARBA" id="ARBA00023444"/>
    </source>
</evidence>
<dbReference type="InterPro" id="IPR036188">
    <property type="entry name" value="FAD/NAD-bd_sf"/>
</dbReference>
<dbReference type="SUPFAM" id="SSF54373">
    <property type="entry name" value="FAD-linked reductases, C-terminal domain"/>
    <property type="match status" value="1"/>
</dbReference>
<dbReference type="PRINTS" id="PR00419">
    <property type="entry name" value="ADXRDTASE"/>
</dbReference>
<dbReference type="NCBIfam" id="TIGR00562">
    <property type="entry name" value="proto_IX_ox"/>
    <property type="match status" value="1"/>
</dbReference>
<sequence length="445" mass="48019">MIAVIGAGVSGLSCAWWLRQQGMAVQVFEADDRVGGKVRSVQGERVLAEAGPHTLYVNAATCNWLRQLGLQPFSPAPASHLRHVLWQGRYHALPTGLFSLLGSHYLSRAAKWRLLSEPWRRSPPAAATESVADFVRRRLGDEWLDKLIAPMMGGVFAGDAEALLMQEALPWLAQLESQAGSIGKGMLWQLCRGRLKRKQAVSLQGGLAQLPLRLASALDVHLSCPVLRLERRQRQWLLHTPHGSCMAQQVVLALPAAAAARLLLDVDATAARALQQVVYAPMSVVSTLVDRAKLWRPLPGFGALHAPGEQAFAAGHLMSSNIYPQRVASSLCHITSFVGGQLYRQQAMLADEALLAGLKQELAHKLGLQGQPLEQQIFRWPQALPQATAAIAPARTAMQGLAGQGVHVCAAWLDGAALSACLDKGRQLACALAEHASAQRSCPVD</sequence>
<evidence type="ECO:0000256" key="3">
    <source>
        <dbReference type="ARBA" id="ARBA00022827"/>
    </source>
</evidence>
<keyword evidence="4 8" id="KW-0560">Oxidoreductase</keyword>
<keyword evidence="2" id="KW-0285">Flavoprotein</keyword>
<dbReference type="SUPFAM" id="SSF51905">
    <property type="entry name" value="FAD/NAD(P)-binding domain"/>
    <property type="match status" value="1"/>
</dbReference>
<dbReference type="PANTHER" id="PTHR42923">
    <property type="entry name" value="PROTOPORPHYRINOGEN OXIDASE"/>
    <property type="match status" value="1"/>
</dbReference>
<evidence type="ECO:0000259" key="7">
    <source>
        <dbReference type="Pfam" id="PF01593"/>
    </source>
</evidence>
<evidence type="ECO:0000256" key="5">
    <source>
        <dbReference type="ARBA" id="ARBA00023133"/>
    </source>
</evidence>
<reference evidence="9" key="1">
    <citation type="journal article" date="2017" name="Biotechnol. Biofuels">
        <title>Evaluation of environmental bacterial communities as a factor affecting the growth of duckweed Lemna minor.</title>
        <authorList>
            <person name="Ishizawa H."/>
            <person name="Kuroda M."/>
            <person name="Morikawa M."/>
            <person name="Ike M."/>
        </authorList>
    </citation>
    <scope>NUCLEOTIDE SEQUENCE [LARGE SCALE GENOMIC DNA]</scope>
    <source>
        <strain evidence="9">H3</strain>
    </source>
</reference>
<dbReference type="InterPro" id="IPR002937">
    <property type="entry name" value="Amino_oxidase"/>
</dbReference>
<keyword evidence="3" id="KW-0274">FAD</keyword>
<keyword evidence="5" id="KW-0350">Heme biosynthesis</keyword>
<accession>A0A3G9GFF0</accession>
<reference evidence="8 9" key="2">
    <citation type="journal article" date="2017" name="Genome Announc.">
        <title>Draft genome sequence of Aquitalea magnusonii strain H3, a plant growth-promoting bacterium of duckweed Lemna minor.</title>
        <authorList>
            <person name="Ishizawa H."/>
            <person name="Kuroda M."/>
            <person name="Ike M."/>
        </authorList>
    </citation>
    <scope>NUCLEOTIDE SEQUENCE [LARGE SCALE GENOMIC DNA]</scope>
    <source>
        <strain evidence="8 9">H3</strain>
    </source>
</reference>
<comment type="cofactor">
    <cofactor evidence="1">
        <name>FAD</name>
        <dbReference type="ChEBI" id="CHEBI:57692"/>
    </cofactor>
</comment>
<dbReference type="EMBL" id="AP018823">
    <property type="protein sequence ID" value="BBF86610.1"/>
    <property type="molecule type" value="Genomic_DNA"/>
</dbReference>
<dbReference type="EC" id="1.3.3.4" evidence="8"/>
<keyword evidence="9" id="KW-1185">Reference proteome</keyword>
<dbReference type="InterPro" id="IPR050464">
    <property type="entry name" value="Zeta_carotene_desat/Oxidored"/>
</dbReference>
<evidence type="ECO:0000256" key="1">
    <source>
        <dbReference type="ARBA" id="ARBA00001974"/>
    </source>
</evidence>
<name>A0A3G9GFF0_9NEIS</name>
<evidence type="ECO:0000256" key="4">
    <source>
        <dbReference type="ARBA" id="ARBA00023002"/>
    </source>
</evidence>
<dbReference type="Gene3D" id="3.90.660.20">
    <property type="entry name" value="Protoporphyrinogen oxidase, mitochondrial, domain 2"/>
    <property type="match status" value="1"/>
</dbReference>
<comment type="pathway">
    <text evidence="6">Porphyrin-containing compound metabolism.</text>
</comment>
<dbReference type="Gene3D" id="3.50.50.60">
    <property type="entry name" value="FAD/NAD(P)-binding domain"/>
    <property type="match status" value="1"/>
</dbReference>
<evidence type="ECO:0000313" key="9">
    <source>
        <dbReference type="Proteomes" id="UP000198290"/>
    </source>
</evidence>
<protein>
    <submittedName>
        <fullName evidence="8">Protoporphyrinogen IX oxidase, HemY</fullName>
        <ecNumber evidence="8">1.3.3.4</ecNumber>
    </submittedName>
</protein>
<evidence type="ECO:0000313" key="8">
    <source>
        <dbReference type="EMBL" id="BBF86610.1"/>
    </source>
</evidence>
<gene>
    <name evidence="8" type="ORF">DLM_3010</name>
</gene>
<reference evidence="9" key="3">
    <citation type="journal article" date="2017" name="Plant Physiol. Biochem.">
        <title>Differential oxidative and antioxidative response of duckweed Lemna minor toward plant growth promoting/inhibiting bacteria.</title>
        <authorList>
            <person name="Ishizawa H."/>
            <person name="Kuroda M."/>
            <person name="Morikawa M."/>
            <person name="Ike M."/>
        </authorList>
    </citation>
    <scope>NUCLEOTIDE SEQUENCE [LARGE SCALE GENOMIC DNA]</scope>
    <source>
        <strain evidence="9">H3</strain>
    </source>
</reference>
<dbReference type="Proteomes" id="UP000198290">
    <property type="component" value="Chromosome"/>
</dbReference>
<dbReference type="InterPro" id="IPR004572">
    <property type="entry name" value="Protoporphyrinogen_oxidase"/>
</dbReference>
<dbReference type="GO" id="GO:0004729">
    <property type="term" value="F:oxygen-dependent protoporphyrinogen oxidase activity"/>
    <property type="evidence" value="ECO:0007669"/>
    <property type="project" value="UniProtKB-EC"/>
</dbReference>